<dbReference type="EMBL" id="SRYG01000021">
    <property type="protein sequence ID" value="TGY65190.1"/>
    <property type="molecule type" value="Genomic_DNA"/>
</dbReference>
<keyword evidence="1" id="KW-0762">Sugar transport</keyword>
<accession>A0AC61R591</accession>
<sequence length="147" mass="16044">MLGIVLAAHGNLSEGFKSAAQVIFGVTDNMECVNLNLGDDVEALGAKINTAVDKVDQGDGVIVMTDLLNASPYNQSLLITNQMEETRKDNVYVLSGLNMPMVLETINHQIIGTPFHDIPDLVSYQGKEGVNVWHHSPMDLAEEDMDF</sequence>
<evidence type="ECO:0000313" key="2">
    <source>
        <dbReference type="Proteomes" id="UP000308836"/>
    </source>
</evidence>
<gene>
    <name evidence="1" type="ORF">E5336_09810</name>
</gene>
<proteinExistence type="predicted"/>
<comment type="caution">
    <text evidence="1">The sequence shown here is derived from an EMBL/GenBank/DDBJ whole genome shotgun (WGS) entry which is preliminary data.</text>
</comment>
<dbReference type="Proteomes" id="UP000308836">
    <property type="component" value="Unassembled WGS sequence"/>
</dbReference>
<keyword evidence="1" id="KW-0813">Transport</keyword>
<evidence type="ECO:0000313" key="1">
    <source>
        <dbReference type="EMBL" id="TGY65190.1"/>
    </source>
</evidence>
<name>A0AC61R591_9FIRM</name>
<reference evidence="1" key="1">
    <citation type="submission" date="2019-04" db="EMBL/GenBank/DDBJ databases">
        <title>Microbes associate with the intestines of laboratory mice.</title>
        <authorList>
            <person name="Navarre W."/>
            <person name="Wong E."/>
            <person name="Huang K."/>
            <person name="Tropini C."/>
            <person name="Ng K."/>
            <person name="Yu B."/>
        </authorList>
    </citation>
    <scope>NUCLEOTIDE SEQUENCE</scope>
    <source>
        <strain evidence="1">NM09_H32</strain>
    </source>
</reference>
<organism evidence="1 2">
    <name type="scientific">Dubosiella muris</name>
    <dbReference type="NCBI Taxonomy" id="3038133"/>
    <lineage>
        <taxon>Bacteria</taxon>
        <taxon>Bacillati</taxon>
        <taxon>Bacillota</taxon>
        <taxon>Erysipelotrichia</taxon>
        <taxon>Erysipelotrichales</taxon>
        <taxon>Erysipelotrichaceae</taxon>
        <taxon>Dubosiella</taxon>
    </lineage>
</organism>
<protein>
    <submittedName>
        <fullName evidence="1">PTS sugar transporter subunit IIA</fullName>
    </submittedName>
</protein>
<keyword evidence="2" id="KW-1185">Reference proteome</keyword>